<dbReference type="PANTHER" id="PTHR43464">
    <property type="entry name" value="METHYLTRANSFERASE"/>
    <property type="match status" value="1"/>
</dbReference>
<name>A0A1Y6B9Y0_9PROT</name>
<evidence type="ECO:0000313" key="5">
    <source>
        <dbReference type="Proteomes" id="UP000192917"/>
    </source>
</evidence>
<dbReference type="AlphaFoldDB" id="A0A1Y6B9Y0"/>
<evidence type="ECO:0000256" key="3">
    <source>
        <dbReference type="ARBA" id="ARBA00022691"/>
    </source>
</evidence>
<keyword evidence="3" id="KW-0949">S-adenosyl-L-methionine</keyword>
<dbReference type="Gene3D" id="3.40.50.150">
    <property type="entry name" value="Vaccinia Virus protein VP39"/>
    <property type="match status" value="1"/>
</dbReference>
<evidence type="ECO:0000256" key="1">
    <source>
        <dbReference type="ARBA" id="ARBA00022603"/>
    </source>
</evidence>
<dbReference type="GO" id="GO:0008168">
    <property type="term" value="F:methyltransferase activity"/>
    <property type="evidence" value="ECO:0007669"/>
    <property type="project" value="UniProtKB-KW"/>
</dbReference>
<sequence length="191" mass="21952">MRRVILEQSDDSQDNLFFHLARYKFISRLVKPSDRLIEIGCGSGYGSRYLSDYVGEVVAVDEEVEMIDYARGRFVKPNLAYDTGIGERSGFDVVVCLEVIEHMSKDKGRQLLATIRSLMNPGGVAFISTPRKIPNPSENRKKYHVHEYEYEEYREILEETFSRALVLTQVDEIISTHNPACAWNFVAICYQ</sequence>
<evidence type="ECO:0000256" key="2">
    <source>
        <dbReference type="ARBA" id="ARBA00022679"/>
    </source>
</evidence>
<gene>
    <name evidence="4" type="ORF">SAMN05428998_102201</name>
</gene>
<dbReference type="Proteomes" id="UP000192917">
    <property type="component" value="Unassembled WGS sequence"/>
</dbReference>
<dbReference type="STRING" id="560819.SAMN05428998_102201"/>
<protein>
    <submittedName>
        <fullName evidence="4">Methyltransferase domain-containing protein</fullName>
    </submittedName>
</protein>
<accession>A0A1Y6B9Y0</accession>
<dbReference type="RefSeq" id="WP_085121272.1">
    <property type="nucleotide sequence ID" value="NZ_FWZX01000002.1"/>
</dbReference>
<dbReference type="EMBL" id="FWZX01000002">
    <property type="protein sequence ID" value="SME98721.1"/>
    <property type="molecule type" value="Genomic_DNA"/>
</dbReference>
<organism evidence="4 5">
    <name type="scientific">Tistlia consotensis USBA 355</name>
    <dbReference type="NCBI Taxonomy" id="560819"/>
    <lineage>
        <taxon>Bacteria</taxon>
        <taxon>Pseudomonadati</taxon>
        <taxon>Pseudomonadota</taxon>
        <taxon>Alphaproteobacteria</taxon>
        <taxon>Rhodospirillales</taxon>
        <taxon>Rhodovibrionaceae</taxon>
        <taxon>Tistlia</taxon>
    </lineage>
</organism>
<dbReference type="Pfam" id="PF13489">
    <property type="entry name" value="Methyltransf_23"/>
    <property type="match status" value="1"/>
</dbReference>
<reference evidence="4 5" key="1">
    <citation type="submission" date="2017-04" db="EMBL/GenBank/DDBJ databases">
        <authorList>
            <person name="Afonso C.L."/>
            <person name="Miller P.J."/>
            <person name="Scott M.A."/>
            <person name="Spackman E."/>
            <person name="Goraichik I."/>
            <person name="Dimitrov K.M."/>
            <person name="Suarez D.L."/>
            <person name="Swayne D.E."/>
        </authorList>
    </citation>
    <scope>NUCLEOTIDE SEQUENCE [LARGE SCALE GENOMIC DNA]</scope>
    <source>
        <strain evidence="4 5">USBA 355</strain>
    </source>
</reference>
<evidence type="ECO:0000313" key="4">
    <source>
        <dbReference type="EMBL" id="SME98721.1"/>
    </source>
</evidence>
<dbReference type="PANTHER" id="PTHR43464:SF19">
    <property type="entry name" value="UBIQUINONE BIOSYNTHESIS O-METHYLTRANSFERASE, MITOCHONDRIAL"/>
    <property type="match status" value="1"/>
</dbReference>
<keyword evidence="2 4" id="KW-0808">Transferase</keyword>
<keyword evidence="1 4" id="KW-0489">Methyltransferase</keyword>
<keyword evidence="5" id="KW-1185">Reference proteome</keyword>
<dbReference type="SUPFAM" id="SSF53335">
    <property type="entry name" value="S-adenosyl-L-methionine-dependent methyltransferases"/>
    <property type="match status" value="1"/>
</dbReference>
<dbReference type="GO" id="GO:0032259">
    <property type="term" value="P:methylation"/>
    <property type="evidence" value="ECO:0007669"/>
    <property type="project" value="UniProtKB-KW"/>
</dbReference>
<dbReference type="InterPro" id="IPR029063">
    <property type="entry name" value="SAM-dependent_MTases_sf"/>
</dbReference>
<proteinExistence type="predicted"/>